<keyword evidence="2" id="KW-0408">Iron</keyword>
<evidence type="ECO:0000313" key="6">
    <source>
        <dbReference type="EMBL" id="SOR60806.1"/>
    </source>
</evidence>
<evidence type="ECO:0000256" key="1">
    <source>
        <dbReference type="ARBA" id="ARBA00008416"/>
    </source>
</evidence>
<feature type="binding site" evidence="2">
    <location>
        <position position="150"/>
    </location>
    <ligand>
        <name>Fe cation</name>
        <dbReference type="ChEBI" id="CHEBI:24875"/>
    </ligand>
</feature>
<dbReference type="InterPro" id="IPR014710">
    <property type="entry name" value="RmlC-like_jellyroll"/>
</dbReference>
<comment type="caution">
    <text evidence="6">The sequence shown here is derived from an EMBL/GenBank/DDBJ whole genome shotgun (WGS) entry which is preliminary data.</text>
</comment>
<evidence type="ECO:0000259" key="5">
    <source>
        <dbReference type="Pfam" id="PF05726"/>
    </source>
</evidence>
<dbReference type="Pfam" id="PF05726">
    <property type="entry name" value="Pirin_C"/>
    <property type="match status" value="1"/>
</dbReference>
<dbReference type="GO" id="GO:0046872">
    <property type="term" value="F:metal ion binding"/>
    <property type="evidence" value="ECO:0007669"/>
    <property type="project" value="UniProtKB-KW"/>
</dbReference>
<feature type="domain" description="Pirin C-terminal" evidence="5">
    <location>
        <begin position="221"/>
        <end position="320"/>
    </location>
</feature>
<dbReference type="PANTHER" id="PTHR13903">
    <property type="entry name" value="PIRIN-RELATED"/>
    <property type="match status" value="1"/>
</dbReference>
<protein>
    <submittedName>
        <fullName evidence="6">Pirin-like protein CC_3178</fullName>
    </submittedName>
</protein>
<dbReference type="InterPro" id="IPR003829">
    <property type="entry name" value="Pirin_N_dom"/>
</dbReference>
<keyword evidence="2" id="KW-0479">Metal-binding</keyword>
<comment type="similarity">
    <text evidence="1 3">Belongs to the pirin family.</text>
</comment>
<evidence type="ECO:0000256" key="2">
    <source>
        <dbReference type="PIRSR" id="PIRSR006232-1"/>
    </source>
</evidence>
<organism evidence="6 7">
    <name type="scientific">Leptospira interrogans serovar Manilae</name>
    <dbReference type="NCBI Taxonomy" id="214675"/>
    <lineage>
        <taxon>Bacteria</taxon>
        <taxon>Pseudomonadati</taxon>
        <taxon>Spirochaetota</taxon>
        <taxon>Spirochaetia</taxon>
        <taxon>Leptospirales</taxon>
        <taxon>Leptospiraceae</taxon>
        <taxon>Leptospira</taxon>
    </lineage>
</organism>
<dbReference type="InterPro" id="IPR012093">
    <property type="entry name" value="Pirin"/>
</dbReference>
<dbReference type="EMBL" id="OEJX01000014">
    <property type="protein sequence ID" value="SOR60806.1"/>
    <property type="molecule type" value="Genomic_DNA"/>
</dbReference>
<gene>
    <name evidence="6" type="ORF">LMANV2_210032</name>
</gene>
<comment type="cofactor">
    <cofactor evidence="2">
        <name>Fe cation</name>
        <dbReference type="ChEBI" id="CHEBI:24875"/>
    </cofactor>
    <text evidence="2">Binds 1 Fe cation per subunit.</text>
</comment>
<dbReference type="CDD" id="cd02909">
    <property type="entry name" value="cupin_pirin_N"/>
    <property type="match status" value="1"/>
</dbReference>
<feature type="binding site" evidence="2">
    <location>
        <position position="106"/>
    </location>
    <ligand>
        <name>Fe cation</name>
        <dbReference type="ChEBI" id="CHEBI:24875"/>
    </ligand>
</feature>
<feature type="binding site" evidence="2">
    <location>
        <position position="104"/>
    </location>
    <ligand>
        <name>Fe cation</name>
        <dbReference type="ChEBI" id="CHEBI:24875"/>
    </ligand>
</feature>
<name>A0AAQ1NWQ8_LEPIR</name>
<feature type="binding site" evidence="2">
    <location>
        <position position="148"/>
    </location>
    <ligand>
        <name>Fe cation</name>
        <dbReference type="ChEBI" id="CHEBI:24875"/>
    </ligand>
</feature>
<dbReference type="Pfam" id="PF02678">
    <property type="entry name" value="Pirin"/>
    <property type="match status" value="1"/>
</dbReference>
<sequence length="335" mass="38326">MGQVLNIKFLVGHFADPYIISTLNFYCKILGIFYILIDDERIIPFLYNKLMKIISAITKDLGENFQVRRILPSIKARYVGPFVFVDHMGPVSIQTGKELTVRSHPHIGLATITYLYDGVILHRDSIGSEMKICPYEVNWMTAGSGIAHSERSQLDLQYSILEGIQTWVALPKESEEVEPEFFHLNRNEIPVISEKGWELRLIAGEFLGKRSPVKVYSTLFYADLEVQSGGEGEWDIPFDQESALYVARGSLEVQGQKIQMGNMVVFDLGETVSFYSEEGSRSILLGGVPFPERRHLWWNFVSTSLERIEKAKLEWKQERFPEVPGETERIPLPEF</sequence>
<evidence type="ECO:0000259" key="4">
    <source>
        <dbReference type="Pfam" id="PF02678"/>
    </source>
</evidence>
<dbReference type="SUPFAM" id="SSF51182">
    <property type="entry name" value="RmlC-like cupins"/>
    <property type="match status" value="1"/>
</dbReference>
<dbReference type="AlphaFoldDB" id="A0AAQ1NWQ8"/>
<evidence type="ECO:0000313" key="7">
    <source>
        <dbReference type="Proteomes" id="UP000234460"/>
    </source>
</evidence>
<dbReference type="Proteomes" id="UP000234460">
    <property type="component" value="Chromosome LMANV2"/>
</dbReference>
<dbReference type="PANTHER" id="PTHR13903:SF8">
    <property type="entry name" value="PIRIN"/>
    <property type="match status" value="1"/>
</dbReference>
<accession>A0AAQ1NWQ8</accession>
<feature type="domain" description="Pirin N-terminal" evidence="4">
    <location>
        <begin position="65"/>
        <end position="168"/>
    </location>
</feature>
<dbReference type="Gene3D" id="2.60.120.10">
    <property type="entry name" value="Jelly Rolls"/>
    <property type="match status" value="2"/>
</dbReference>
<dbReference type="InterPro" id="IPR008778">
    <property type="entry name" value="Pirin_C_dom"/>
</dbReference>
<dbReference type="PIRSF" id="PIRSF006232">
    <property type="entry name" value="Pirin"/>
    <property type="match status" value="1"/>
</dbReference>
<reference evidence="6 7" key="1">
    <citation type="submission" date="2017-11" db="EMBL/GenBank/DDBJ databases">
        <authorList>
            <person name="Lechat P."/>
        </authorList>
    </citation>
    <scope>NUCLEOTIDE SEQUENCE [LARGE SCALE GENOMIC DNA]</scope>
    <source>
        <strain evidence="6">L495</strain>
    </source>
</reference>
<proteinExistence type="inferred from homology"/>
<dbReference type="CDD" id="cd02247">
    <property type="entry name" value="cupin_pirin_C"/>
    <property type="match status" value="1"/>
</dbReference>
<evidence type="ECO:0000256" key="3">
    <source>
        <dbReference type="RuleBase" id="RU003457"/>
    </source>
</evidence>
<dbReference type="InterPro" id="IPR011051">
    <property type="entry name" value="RmlC_Cupin_sf"/>
</dbReference>